<proteinExistence type="predicted"/>
<protein>
    <submittedName>
        <fullName evidence="1">Uncharacterized protein</fullName>
    </submittedName>
</protein>
<dbReference type="AlphaFoldDB" id="C7R1J2"/>
<dbReference type="EMBL" id="CP001706">
    <property type="protein sequence ID" value="ACV09827.1"/>
    <property type="molecule type" value="Genomic_DNA"/>
</dbReference>
<evidence type="ECO:0000313" key="1">
    <source>
        <dbReference type="EMBL" id="ACV09827.1"/>
    </source>
</evidence>
<accession>C7R1J2</accession>
<keyword evidence="2" id="KW-1185">Reference proteome</keyword>
<dbReference type="KEGG" id="jde:Jden_2190"/>
<dbReference type="Proteomes" id="UP000000628">
    <property type="component" value="Chromosome"/>
</dbReference>
<organism evidence="1 2">
    <name type="scientific">Jonesia denitrificans (strain ATCC 14870 / DSM 20603 / BCRC 15368 / CIP 55.134 / JCM 11481 / NBRC 15587 / NCTC 10816 / Prevot 55134)</name>
    <name type="common">Listeria denitrificans</name>
    <dbReference type="NCBI Taxonomy" id="471856"/>
    <lineage>
        <taxon>Bacteria</taxon>
        <taxon>Bacillati</taxon>
        <taxon>Actinomycetota</taxon>
        <taxon>Actinomycetes</taxon>
        <taxon>Micrococcales</taxon>
        <taxon>Jonesiaceae</taxon>
        <taxon>Jonesia</taxon>
    </lineage>
</organism>
<evidence type="ECO:0000313" key="2">
    <source>
        <dbReference type="Proteomes" id="UP000000628"/>
    </source>
</evidence>
<sequence length="199" mass="21602">MDTYTTITEAIEALIVTPLEDSGEDTAFFDGDAIADQTIEGFTTDNGEYLFRASVDTDRFWEIVMAHAYEIITYTAGQASTSSDHPEAKAYVEAFNTGTGEDYLEQVGARVEEISTDDGAAVYERFIPANNLTAAHAQVLQAEEALTKARVARDKLICALEASGQSMYSISKDLTGVFGDKGMSQQAIQQIVRKGKASE</sequence>
<gene>
    <name evidence="1" type="ordered locus">Jden_2190</name>
</gene>
<dbReference type="HOGENOM" id="CLU_1370617_0_0_11"/>
<reference evidence="1 2" key="1">
    <citation type="journal article" date="2009" name="Stand. Genomic Sci.">
        <title>Complete genome sequence of Jonesia denitrificans type strain (Prevot 55134).</title>
        <authorList>
            <person name="Pukall R."/>
            <person name="Gehrich-Schroter G."/>
            <person name="Lapidus A."/>
            <person name="Nolan M."/>
            <person name="Glavina Del Rio T."/>
            <person name="Lucas S."/>
            <person name="Chen F."/>
            <person name="Tice H."/>
            <person name="Pitluck S."/>
            <person name="Cheng J.F."/>
            <person name="Copeland A."/>
            <person name="Saunders E."/>
            <person name="Brettin T."/>
            <person name="Detter J.C."/>
            <person name="Bruce D."/>
            <person name="Goodwin L."/>
            <person name="Pati A."/>
            <person name="Ivanova N."/>
            <person name="Mavromatis K."/>
            <person name="Ovchinnikova G."/>
            <person name="Chen A."/>
            <person name="Palaniappan K."/>
            <person name="Land M."/>
            <person name="Hauser L."/>
            <person name="Chang Y.J."/>
            <person name="Jeffries C.D."/>
            <person name="Chain P."/>
            <person name="Goker M."/>
            <person name="Bristow J."/>
            <person name="Eisen J.A."/>
            <person name="Markowitz V."/>
            <person name="Hugenholtz P."/>
            <person name="Kyrpides N.C."/>
            <person name="Klenk H.P."/>
            <person name="Han C."/>
        </authorList>
    </citation>
    <scope>NUCLEOTIDE SEQUENCE [LARGE SCALE GENOMIC DNA]</scope>
    <source>
        <strain evidence="2">ATCC 14870 / DSM 20603 / BCRC 15368 / CIP 55.134 / JCM 11481 / NBRC 15587 / NCTC 10816 / Prevot 55134</strain>
    </source>
</reference>
<name>C7R1J2_JONDD</name>
<dbReference type="RefSeq" id="WP_015772455.1">
    <property type="nucleotide sequence ID" value="NC_013174.1"/>
</dbReference>